<comment type="caution">
    <text evidence="3">The sequence shown here is derived from an EMBL/GenBank/DDBJ whole genome shotgun (WGS) entry which is preliminary data.</text>
</comment>
<evidence type="ECO:0000313" key="3">
    <source>
        <dbReference type="EMBL" id="OLP89921.1"/>
    </source>
</evidence>
<evidence type="ECO:0000256" key="2">
    <source>
        <dbReference type="SAM" id="Phobius"/>
    </source>
</evidence>
<keyword evidence="2" id="KW-0472">Membrane</keyword>
<sequence>MAESATTDSPTTTTVTATTTTTTATTTSTTSTSTGTSTTTTNTKTSTTETSASIVSSSIAAASTTQPSTSAKADDINSTAASMEILDKLGEAGVLNKSGGLPFTPKSGENSTEAVIQTIVGALENRLSAKPAAAAPCNLSKALKEAEVAKVEAEAAKEAKVATATTLTTPPASTSVELLRSGDMLIKRGGEVEVVKAAVPNVTKSDSTTQPYPAQSLLETHSALSDVHPVANFGRLVDSVFFTTVALFISGFGLFLLGELYKNVVQQEAKKLSKVAGVVARFSLTHVVVFSMLIGLLCMLHHPAQDILQHDAEREQKGTSLVLEQLCLSEERKRREEVEKRKRKEEKKAQGDK</sequence>
<evidence type="ECO:0000256" key="1">
    <source>
        <dbReference type="SAM" id="MobiDB-lite"/>
    </source>
</evidence>
<keyword evidence="2" id="KW-1133">Transmembrane helix</keyword>
<gene>
    <name evidence="3" type="ORF">AK812_SmicGene28580</name>
</gene>
<feature type="transmembrane region" description="Helical" evidence="2">
    <location>
        <begin position="278"/>
        <end position="300"/>
    </location>
</feature>
<dbReference type="AlphaFoldDB" id="A0A1Q9D412"/>
<accession>A0A1Q9D412</accession>
<organism evidence="3 4">
    <name type="scientific">Symbiodinium microadriaticum</name>
    <name type="common">Dinoflagellate</name>
    <name type="synonym">Zooxanthella microadriatica</name>
    <dbReference type="NCBI Taxonomy" id="2951"/>
    <lineage>
        <taxon>Eukaryota</taxon>
        <taxon>Sar</taxon>
        <taxon>Alveolata</taxon>
        <taxon>Dinophyceae</taxon>
        <taxon>Suessiales</taxon>
        <taxon>Symbiodiniaceae</taxon>
        <taxon>Symbiodinium</taxon>
    </lineage>
</organism>
<reference evidence="3 4" key="1">
    <citation type="submission" date="2016-02" db="EMBL/GenBank/DDBJ databases">
        <title>Genome analysis of coral dinoflagellate symbionts highlights evolutionary adaptations to a symbiotic lifestyle.</title>
        <authorList>
            <person name="Aranda M."/>
            <person name="Li Y."/>
            <person name="Liew Y.J."/>
            <person name="Baumgarten S."/>
            <person name="Simakov O."/>
            <person name="Wilson M."/>
            <person name="Piel J."/>
            <person name="Ashoor H."/>
            <person name="Bougouffa S."/>
            <person name="Bajic V.B."/>
            <person name="Ryu T."/>
            <person name="Ravasi T."/>
            <person name="Bayer T."/>
            <person name="Micklem G."/>
            <person name="Kim H."/>
            <person name="Bhak J."/>
            <person name="Lajeunesse T.C."/>
            <person name="Voolstra C.R."/>
        </authorList>
    </citation>
    <scope>NUCLEOTIDE SEQUENCE [LARGE SCALE GENOMIC DNA]</scope>
    <source>
        <strain evidence="3 4">CCMP2467</strain>
    </source>
</reference>
<proteinExistence type="predicted"/>
<protein>
    <submittedName>
        <fullName evidence="3">Uncharacterized protein</fullName>
    </submittedName>
</protein>
<feature type="region of interest" description="Disordered" evidence="1">
    <location>
        <begin position="1"/>
        <end position="50"/>
    </location>
</feature>
<feature type="transmembrane region" description="Helical" evidence="2">
    <location>
        <begin position="240"/>
        <end position="258"/>
    </location>
</feature>
<evidence type="ECO:0000313" key="4">
    <source>
        <dbReference type="Proteomes" id="UP000186817"/>
    </source>
</evidence>
<dbReference type="Proteomes" id="UP000186817">
    <property type="component" value="Unassembled WGS sequence"/>
</dbReference>
<feature type="region of interest" description="Disordered" evidence="1">
    <location>
        <begin position="332"/>
        <end position="353"/>
    </location>
</feature>
<keyword evidence="4" id="KW-1185">Reference proteome</keyword>
<dbReference type="OrthoDB" id="439796at2759"/>
<keyword evidence="2" id="KW-0812">Transmembrane</keyword>
<dbReference type="EMBL" id="LSRX01000737">
    <property type="protein sequence ID" value="OLP89921.1"/>
    <property type="molecule type" value="Genomic_DNA"/>
</dbReference>
<name>A0A1Q9D412_SYMMI</name>